<dbReference type="InterPro" id="IPR009061">
    <property type="entry name" value="DNA-bd_dom_put_sf"/>
</dbReference>
<accession>A0A7G8PA18</accession>
<dbReference type="Proteomes" id="UP000515498">
    <property type="component" value="Chromosome"/>
</dbReference>
<gene>
    <name evidence="2" type="ORF">HZU40_23615</name>
</gene>
<dbReference type="SUPFAM" id="SSF46955">
    <property type="entry name" value="Putative DNA-binding domain"/>
    <property type="match status" value="1"/>
</dbReference>
<dbReference type="RefSeq" id="WP_187095996.1">
    <property type="nucleotide sequence ID" value="NZ_CP059894.1"/>
</dbReference>
<name>A0A7G8PA18_9MYCO</name>
<sequence length="60" mass="6479">MNTAQAASYTGLADATLRYYRHAGIGPVSYRIGSKVFYDRADLDAWLAVQRAASVRGGAQ</sequence>
<dbReference type="Pfam" id="PF12728">
    <property type="entry name" value="HTH_17"/>
    <property type="match status" value="1"/>
</dbReference>
<evidence type="ECO:0000313" key="2">
    <source>
        <dbReference type="EMBL" id="QNJ91184.1"/>
    </source>
</evidence>
<organism evidence="2 3">
    <name type="scientific">Mycolicibacterium fluoranthenivorans</name>
    <dbReference type="NCBI Taxonomy" id="258505"/>
    <lineage>
        <taxon>Bacteria</taxon>
        <taxon>Bacillati</taxon>
        <taxon>Actinomycetota</taxon>
        <taxon>Actinomycetes</taxon>
        <taxon>Mycobacteriales</taxon>
        <taxon>Mycobacteriaceae</taxon>
        <taxon>Mycolicibacterium</taxon>
    </lineage>
</organism>
<dbReference type="AlphaFoldDB" id="A0A7G8PA18"/>
<feature type="domain" description="Helix-turn-helix" evidence="1">
    <location>
        <begin position="1"/>
        <end position="48"/>
    </location>
</feature>
<protein>
    <submittedName>
        <fullName evidence="2">Helix-turn-helix domain-containing protein</fullName>
    </submittedName>
</protein>
<dbReference type="KEGG" id="mflu:HZU40_23615"/>
<proteinExistence type="predicted"/>
<evidence type="ECO:0000259" key="1">
    <source>
        <dbReference type="Pfam" id="PF12728"/>
    </source>
</evidence>
<dbReference type="EMBL" id="CP059894">
    <property type="protein sequence ID" value="QNJ91184.1"/>
    <property type="molecule type" value="Genomic_DNA"/>
</dbReference>
<dbReference type="InterPro" id="IPR041657">
    <property type="entry name" value="HTH_17"/>
</dbReference>
<reference evidence="2 3" key="1">
    <citation type="submission" date="2020-07" db="EMBL/GenBank/DDBJ databases">
        <title>Draft genome sequence of four isobutane-metabolizing strains capable of cometabolically degrading diverse ether contaminants.</title>
        <authorList>
            <person name="Chen W."/>
            <person name="Faulkner N."/>
            <person name="Smith C."/>
            <person name="Hyman M."/>
        </authorList>
    </citation>
    <scope>NUCLEOTIDE SEQUENCE [LARGE SCALE GENOMIC DNA]</scope>
    <source>
        <strain evidence="2 3">2A</strain>
    </source>
</reference>
<evidence type="ECO:0000313" key="3">
    <source>
        <dbReference type="Proteomes" id="UP000515498"/>
    </source>
</evidence>